<reference evidence="1" key="1">
    <citation type="submission" date="2021-08" db="EMBL/GenBank/DDBJ databases">
        <title>Novel anaerobic bacterium isolated from sea squirt in East Sea, Republic of Korea.</title>
        <authorList>
            <person name="Nguyen T.H."/>
            <person name="Li Z."/>
            <person name="Lee Y.-J."/>
            <person name="Ko J."/>
            <person name="Kim S.-G."/>
        </authorList>
    </citation>
    <scope>NUCLEOTIDE SEQUENCE</scope>
    <source>
        <strain evidence="1">KCTC 25031</strain>
    </source>
</reference>
<sequence>MKDLLIFVVCVFASLTGLSSFNGVEFLVSSTKDVEASVSTKDGVESFVSTKEDVEVVKETLDETKLRLLTQEQKLVFMEERFFERLDGAEARINAEIRGQQKQLDSLRGLMHMVLSFLIGLSGYLIYEKRGEKKE</sequence>
<gene>
    <name evidence="1" type="ORF">K4L44_11995</name>
</gene>
<evidence type="ECO:0000313" key="2">
    <source>
        <dbReference type="Proteomes" id="UP000826212"/>
    </source>
</evidence>
<proteinExistence type="predicted"/>
<protein>
    <submittedName>
        <fullName evidence="1">Uncharacterized protein</fullName>
    </submittedName>
</protein>
<dbReference type="EMBL" id="CP081303">
    <property type="protein sequence ID" value="QZE13307.1"/>
    <property type="molecule type" value="Genomic_DNA"/>
</dbReference>
<accession>A0AC61NLX5</accession>
<organism evidence="1 2">
    <name type="scientific">Halosquirtibacter laminarini</name>
    <dbReference type="NCBI Taxonomy" id="3374600"/>
    <lineage>
        <taxon>Bacteria</taxon>
        <taxon>Pseudomonadati</taxon>
        <taxon>Bacteroidota</taxon>
        <taxon>Bacteroidia</taxon>
        <taxon>Marinilabiliales</taxon>
        <taxon>Prolixibacteraceae</taxon>
        <taxon>Halosquirtibacter</taxon>
    </lineage>
</organism>
<evidence type="ECO:0000313" key="1">
    <source>
        <dbReference type="EMBL" id="QZE13307.1"/>
    </source>
</evidence>
<keyword evidence="2" id="KW-1185">Reference proteome</keyword>
<name>A0AC61NLX5_9BACT</name>
<dbReference type="Proteomes" id="UP000826212">
    <property type="component" value="Chromosome"/>
</dbReference>